<keyword evidence="2" id="KW-0812">Transmembrane</keyword>
<name>A0AAN6Q9Q6_9PEZI</name>
<evidence type="ECO:0000256" key="3">
    <source>
        <dbReference type="SAM" id="SignalP"/>
    </source>
</evidence>
<feature type="compositionally biased region" description="Acidic residues" evidence="1">
    <location>
        <begin position="370"/>
        <end position="381"/>
    </location>
</feature>
<gene>
    <name evidence="4" type="ORF">N658DRAFT_493980</name>
</gene>
<feature type="region of interest" description="Disordered" evidence="1">
    <location>
        <begin position="310"/>
        <end position="337"/>
    </location>
</feature>
<protein>
    <submittedName>
        <fullName evidence="4">Uncharacterized protein</fullName>
    </submittedName>
</protein>
<organism evidence="4 5">
    <name type="scientific">Parathielavia hyrcaniae</name>
    <dbReference type="NCBI Taxonomy" id="113614"/>
    <lineage>
        <taxon>Eukaryota</taxon>
        <taxon>Fungi</taxon>
        <taxon>Dikarya</taxon>
        <taxon>Ascomycota</taxon>
        <taxon>Pezizomycotina</taxon>
        <taxon>Sordariomycetes</taxon>
        <taxon>Sordariomycetidae</taxon>
        <taxon>Sordariales</taxon>
        <taxon>Chaetomiaceae</taxon>
        <taxon>Parathielavia</taxon>
    </lineage>
</organism>
<proteinExistence type="predicted"/>
<evidence type="ECO:0000256" key="2">
    <source>
        <dbReference type="SAM" id="Phobius"/>
    </source>
</evidence>
<reference evidence="4" key="1">
    <citation type="journal article" date="2023" name="Mol. Phylogenet. Evol.">
        <title>Genome-scale phylogeny and comparative genomics of the fungal order Sordariales.</title>
        <authorList>
            <person name="Hensen N."/>
            <person name="Bonometti L."/>
            <person name="Westerberg I."/>
            <person name="Brannstrom I.O."/>
            <person name="Guillou S."/>
            <person name="Cros-Aarteil S."/>
            <person name="Calhoun S."/>
            <person name="Haridas S."/>
            <person name="Kuo A."/>
            <person name="Mondo S."/>
            <person name="Pangilinan J."/>
            <person name="Riley R."/>
            <person name="LaButti K."/>
            <person name="Andreopoulos B."/>
            <person name="Lipzen A."/>
            <person name="Chen C."/>
            <person name="Yan M."/>
            <person name="Daum C."/>
            <person name="Ng V."/>
            <person name="Clum A."/>
            <person name="Steindorff A."/>
            <person name="Ohm R.A."/>
            <person name="Martin F."/>
            <person name="Silar P."/>
            <person name="Natvig D.O."/>
            <person name="Lalanne C."/>
            <person name="Gautier V."/>
            <person name="Ament-Velasquez S.L."/>
            <person name="Kruys A."/>
            <person name="Hutchinson M.I."/>
            <person name="Powell A.J."/>
            <person name="Barry K."/>
            <person name="Miller A.N."/>
            <person name="Grigoriev I.V."/>
            <person name="Debuchy R."/>
            <person name="Gladieux P."/>
            <person name="Hiltunen Thoren M."/>
            <person name="Johannesson H."/>
        </authorList>
    </citation>
    <scope>NUCLEOTIDE SEQUENCE</scope>
    <source>
        <strain evidence="4">CBS 757.83</strain>
    </source>
</reference>
<feature type="compositionally biased region" description="Low complexity" evidence="1">
    <location>
        <begin position="202"/>
        <end position="218"/>
    </location>
</feature>
<keyword evidence="5" id="KW-1185">Reference proteome</keyword>
<evidence type="ECO:0000313" key="5">
    <source>
        <dbReference type="Proteomes" id="UP001305647"/>
    </source>
</evidence>
<feature type="transmembrane region" description="Helical" evidence="2">
    <location>
        <begin position="229"/>
        <end position="247"/>
    </location>
</feature>
<evidence type="ECO:0000313" key="4">
    <source>
        <dbReference type="EMBL" id="KAK4103501.1"/>
    </source>
</evidence>
<feature type="compositionally biased region" description="Basic and acidic residues" evidence="1">
    <location>
        <begin position="320"/>
        <end position="336"/>
    </location>
</feature>
<reference evidence="4" key="2">
    <citation type="submission" date="2023-05" db="EMBL/GenBank/DDBJ databases">
        <authorList>
            <consortium name="Lawrence Berkeley National Laboratory"/>
            <person name="Steindorff A."/>
            <person name="Hensen N."/>
            <person name="Bonometti L."/>
            <person name="Westerberg I."/>
            <person name="Brannstrom I.O."/>
            <person name="Guillou S."/>
            <person name="Cros-Aarteil S."/>
            <person name="Calhoun S."/>
            <person name="Haridas S."/>
            <person name="Kuo A."/>
            <person name="Mondo S."/>
            <person name="Pangilinan J."/>
            <person name="Riley R."/>
            <person name="Labutti K."/>
            <person name="Andreopoulos B."/>
            <person name="Lipzen A."/>
            <person name="Chen C."/>
            <person name="Yanf M."/>
            <person name="Daum C."/>
            <person name="Ng V."/>
            <person name="Clum A."/>
            <person name="Ohm R."/>
            <person name="Martin F."/>
            <person name="Silar P."/>
            <person name="Natvig D."/>
            <person name="Lalanne C."/>
            <person name="Gautier V."/>
            <person name="Ament-Velasquez S.L."/>
            <person name="Kruys A."/>
            <person name="Hutchinson M.I."/>
            <person name="Powell A.J."/>
            <person name="Barry K."/>
            <person name="Miller A.N."/>
            <person name="Grigoriev I.V."/>
            <person name="Debuchy R."/>
            <person name="Gladieux P."/>
            <person name="Thoren M.H."/>
            <person name="Johannesson H."/>
        </authorList>
    </citation>
    <scope>NUCLEOTIDE SEQUENCE</scope>
    <source>
        <strain evidence="4">CBS 757.83</strain>
    </source>
</reference>
<dbReference type="AlphaFoldDB" id="A0AAN6Q9Q6"/>
<dbReference type="EMBL" id="MU863628">
    <property type="protein sequence ID" value="KAK4103501.1"/>
    <property type="molecule type" value="Genomic_DNA"/>
</dbReference>
<feature type="signal peptide" evidence="3">
    <location>
        <begin position="1"/>
        <end position="19"/>
    </location>
</feature>
<accession>A0AAN6Q9Q6</accession>
<evidence type="ECO:0000256" key="1">
    <source>
        <dbReference type="SAM" id="MobiDB-lite"/>
    </source>
</evidence>
<feature type="chain" id="PRO_5042993015" evidence="3">
    <location>
        <begin position="20"/>
        <end position="434"/>
    </location>
</feature>
<keyword evidence="2" id="KW-0472">Membrane</keyword>
<feature type="region of interest" description="Disordered" evidence="1">
    <location>
        <begin position="354"/>
        <end position="404"/>
    </location>
</feature>
<keyword evidence="3" id="KW-0732">Signal</keyword>
<feature type="region of interest" description="Disordered" evidence="1">
    <location>
        <begin position="173"/>
        <end position="218"/>
    </location>
</feature>
<dbReference type="Proteomes" id="UP001305647">
    <property type="component" value="Unassembled WGS sequence"/>
</dbReference>
<sequence>MRRFLVTVLVVLQVGLGNGLPHRSRRVDGDDLSPGTWRQTTPATIRLISPPAEDVQKPAVIHQDLTVADHDPPAPLEGDLDRELAELQTLRAQLAELAKVVSVREKWLAAAVSGTAPVTTDHSSTAITDCDSLLCALQALLRKAKYALSALLAAHEGENKSVEVNERNRTATTVIPLPPWQNLHHQNAADDGDDDAGHVDGDSGSLASSNSSSSSAGGRDFDLRHPAHTLFALLLAMLLLLSLFHALGSQACSGRRGGAEWDGLAPPATEPCRSLGESRRRWRWRWASGERVRGFWGRCPGTSEGDIKLGEEVDAGYGSGDEKREFGDGDWDEKRGGCPGEYGASYADADADADAEREYLVSEDGGLVLEGDDESGIESEADPQSRRGSLDGPPSPRLFSESSNIGDEIASFRLAVELVEGMFAASEEQRGRQR</sequence>
<comment type="caution">
    <text evidence="4">The sequence shown here is derived from an EMBL/GenBank/DDBJ whole genome shotgun (WGS) entry which is preliminary data.</text>
</comment>
<keyword evidence="2" id="KW-1133">Transmembrane helix</keyword>